<sequence>MSRRFPPWVLIPLLVLTGCGGGTNEVPLEVQLLQAGQASIAGRRAQRPTVPDFTRAQLDKIEGALMEATLERENQTGLLFITAERPQGITVWRSGDDVTFAMRNGVLVATRGLGGDVLSSSVQVSGRQPGPSSGGAHVQMLHSLDNRQVQLALACDLVDLGPETIEIVERRHATRHLQQRCTGGGGQVTNDYWVDRGAGVIWQSRQWAGPHIGYLTFRQLKR</sequence>
<dbReference type="Proteomes" id="UP000199379">
    <property type="component" value="Unassembled WGS sequence"/>
</dbReference>
<dbReference type="Pfam" id="PF11102">
    <property type="entry name" value="YjbF"/>
    <property type="match status" value="1"/>
</dbReference>
<evidence type="ECO:0000313" key="2">
    <source>
        <dbReference type="Proteomes" id="UP000199379"/>
    </source>
</evidence>
<dbReference type="STRING" id="1227549.SAMN05444007_11618"/>
<keyword evidence="2" id="KW-1185">Reference proteome</keyword>
<gene>
    <name evidence="1" type="ORF">SAMN05444007_11618</name>
</gene>
<dbReference type="EMBL" id="FNYD01000016">
    <property type="protein sequence ID" value="SEK06409.1"/>
    <property type="molecule type" value="Genomic_DNA"/>
</dbReference>
<dbReference type="SUPFAM" id="SSF159270">
    <property type="entry name" value="YmcC-like"/>
    <property type="match status" value="1"/>
</dbReference>
<organism evidence="1 2">
    <name type="scientific">Cribrihabitans marinus</name>
    <dbReference type="NCBI Taxonomy" id="1227549"/>
    <lineage>
        <taxon>Bacteria</taxon>
        <taxon>Pseudomonadati</taxon>
        <taxon>Pseudomonadota</taxon>
        <taxon>Alphaproteobacteria</taxon>
        <taxon>Rhodobacterales</taxon>
        <taxon>Paracoccaceae</taxon>
        <taxon>Cribrihabitans</taxon>
    </lineage>
</organism>
<protein>
    <submittedName>
        <fullName evidence="1">Group 4 capsule polysaccharide lipoprotein gfcB, YjbF</fullName>
    </submittedName>
</protein>
<reference evidence="1 2" key="1">
    <citation type="submission" date="2016-10" db="EMBL/GenBank/DDBJ databases">
        <authorList>
            <person name="de Groot N.N."/>
        </authorList>
    </citation>
    <scope>NUCLEOTIDE SEQUENCE [LARGE SCALE GENOMIC DNA]</scope>
    <source>
        <strain evidence="1 2">DSM 29340</strain>
    </source>
</reference>
<proteinExistence type="predicted"/>
<dbReference type="Gene3D" id="2.40.360.10">
    <property type="entry name" value="YmcC-like"/>
    <property type="match status" value="1"/>
</dbReference>
<dbReference type="PROSITE" id="PS51257">
    <property type="entry name" value="PROKAR_LIPOPROTEIN"/>
    <property type="match status" value="1"/>
</dbReference>
<name>A0A1H7DXB2_9RHOB</name>
<dbReference type="RefSeq" id="WP_092371198.1">
    <property type="nucleotide sequence ID" value="NZ_BMGV01000015.1"/>
</dbReference>
<accession>A0A1H7DXB2</accession>
<keyword evidence="1" id="KW-0449">Lipoprotein</keyword>
<evidence type="ECO:0000313" key="1">
    <source>
        <dbReference type="EMBL" id="SEK06409.1"/>
    </source>
</evidence>
<dbReference type="AlphaFoldDB" id="A0A1H7DXB2"/>
<dbReference type="OrthoDB" id="6237231at2"/>
<dbReference type="InterPro" id="IPR021308">
    <property type="entry name" value="GfcB"/>
</dbReference>
<dbReference type="InterPro" id="IPR023373">
    <property type="entry name" value="YmcC_sf"/>
</dbReference>